<dbReference type="OrthoDB" id="2414439at2"/>
<protein>
    <submittedName>
        <fullName evidence="9">Transmembrane efflux protein</fullName>
    </submittedName>
</protein>
<evidence type="ECO:0000259" key="8">
    <source>
        <dbReference type="PROSITE" id="PS50850"/>
    </source>
</evidence>
<dbReference type="InterPro" id="IPR036259">
    <property type="entry name" value="MFS_trans_sf"/>
</dbReference>
<proteinExistence type="predicted"/>
<feature type="transmembrane region" description="Helical" evidence="7">
    <location>
        <begin position="443"/>
        <end position="464"/>
    </location>
</feature>
<dbReference type="Gene3D" id="1.20.1250.20">
    <property type="entry name" value="MFS general substrate transporter like domains"/>
    <property type="match status" value="1"/>
</dbReference>
<keyword evidence="4 7" id="KW-0812">Transmembrane</keyword>
<keyword evidence="3" id="KW-1003">Cell membrane</keyword>
<dbReference type="InterPro" id="IPR020846">
    <property type="entry name" value="MFS_dom"/>
</dbReference>
<evidence type="ECO:0000256" key="7">
    <source>
        <dbReference type="SAM" id="Phobius"/>
    </source>
</evidence>
<keyword evidence="9" id="KW-0614">Plasmid</keyword>
<evidence type="ECO:0000313" key="9">
    <source>
        <dbReference type="EMBL" id="AEM42678.1"/>
    </source>
</evidence>
<feature type="transmembrane region" description="Helical" evidence="7">
    <location>
        <begin position="235"/>
        <end position="252"/>
    </location>
</feature>
<dbReference type="RefSeq" id="WP_014538286.1">
    <property type="nucleotide sequence ID" value="NC_017386.1"/>
</dbReference>
<dbReference type="Proteomes" id="UP000000692">
    <property type="component" value="Plasmid 1"/>
</dbReference>
<gene>
    <name evidence="9" type="ordered locus">KVU_PA0261</name>
</gene>
<dbReference type="AlphaFoldDB" id="F9YBC6"/>
<feature type="domain" description="Major facilitator superfamily (MFS) profile" evidence="8">
    <location>
        <begin position="19"/>
        <end position="467"/>
    </location>
</feature>
<evidence type="ECO:0000313" key="10">
    <source>
        <dbReference type="Proteomes" id="UP000000692"/>
    </source>
</evidence>
<dbReference type="GO" id="GO:0005886">
    <property type="term" value="C:plasma membrane"/>
    <property type="evidence" value="ECO:0007669"/>
    <property type="project" value="UniProtKB-SubCell"/>
</dbReference>
<dbReference type="Gene3D" id="1.20.1720.10">
    <property type="entry name" value="Multidrug resistance protein D"/>
    <property type="match status" value="1"/>
</dbReference>
<feature type="transmembrane region" description="Helical" evidence="7">
    <location>
        <begin position="54"/>
        <end position="73"/>
    </location>
</feature>
<feature type="transmembrane region" description="Helical" evidence="7">
    <location>
        <begin position="85"/>
        <end position="104"/>
    </location>
</feature>
<dbReference type="InterPro" id="IPR011701">
    <property type="entry name" value="MFS"/>
</dbReference>
<feature type="transmembrane region" description="Helical" evidence="7">
    <location>
        <begin position="172"/>
        <end position="190"/>
    </location>
</feature>
<feature type="transmembrane region" description="Helical" evidence="7">
    <location>
        <begin position="110"/>
        <end position="133"/>
    </location>
</feature>
<dbReference type="HOGENOM" id="CLU_000960_28_2_5"/>
<geneLocation type="plasmid" evidence="10">
    <name>pKVU_100</name>
</geneLocation>
<sequence>MSHSDPATLQDRAQLQRAVLIVVLTTYMMIILDTSIVITGLPEIGAGLGFSPTGLSWVQNAYTLAFGGFMLLGARAGDILGRRRVYLAGLVLFALASLVIGLAPNPATLLAARIVQGAGAAVLAPTTLSLLALHFAEGPERNRAFAQYAAAAGVGSSLGLVLGGIFAGWMSWRVGFLVNAPVAALLYIAARRLLADDRGNGGGLDLIGALISTLGMGGLVYGIVRSAEVGWRDGVTVVSIVAGLGLIAAFLITQARAAQPLLPLHLFADRIRIGAYLARALFLGAMVSFFFFSTQLMQAALHMTPVAAGLGFLPMTVLTLAASLTLPRLVQRFGNGAVVMLAFAFIAAGLLWLAQAGPDDRYMLAVGLPMLLVGIGNGLGLGPLTALAMQRIAAKDAGAAAGVVNVAHQLGGTVGLAILVTVFAAAMRAAPVAVNALQHGVTAGLHGAALLAVGGMIACAILIIPANRRGHLW</sequence>
<comment type="subcellular location">
    <subcellularLocation>
        <location evidence="1">Cell membrane</location>
        <topology evidence="1">Multi-pass membrane protein</topology>
    </subcellularLocation>
</comment>
<evidence type="ECO:0000256" key="1">
    <source>
        <dbReference type="ARBA" id="ARBA00004651"/>
    </source>
</evidence>
<feature type="transmembrane region" description="Helical" evidence="7">
    <location>
        <begin position="333"/>
        <end position="354"/>
    </location>
</feature>
<feature type="transmembrane region" description="Helical" evidence="7">
    <location>
        <begin position="273"/>
        <end position="294"/>
    </location>
</feature>
<evidence type="ECO:0000256" key="6">
    <source>
        <dbReference type="ARBA" id="ARBA00023136"/>
    </source>
</evidence>
<accession>F9YBC6</accession>
<dbReference type="PROSITE" id="PS50850">
    <property type="entry name" value="MFS"/>
    <property type="match status" value="1"/>
</dbReference>
<dbReference type="EMBL" id="CP002019">
    <property type="protein sequence ID" value="AEM42678.1"/>
    <property type="molecule type" value="Genomic_DNA"/>
</dbReference>
<evidence type="ECO:0000256" key="5">
    <source>
        <dbReference type="ARBA" id="ARBA00022989"/>
    </source>
</evidence>
<name>F9YBC6_KETVW</name>
<dbReference type="GO" id="GO:0022857">
    <property type="term" value="F:transmembrane transporter activity"/>
    <property type="evidence" value="ECO:0007669"/>
    <property type="project" value="InterPro"/>
</dbReference>
<feature type="transmembrane region" description="Helical" evidence="7">
    <location>
        <begin position="410"/>
        <end position="431"/>
    </location>
</feature>
<evidence type="ECO:0000256" key="3">
    <source>
        <dbReference type="ARBA" id="ARBA00022475"/>
    </source>
</evidence>
<evidence type="ECO:0000256" key="2">
    <source>
        <dbReference type="ARBA" id="ARBA00022448"/>
    </source>
</evidence>
<feature type="transmembrane region" description="Helical" evidence="7">
    <location>
        <begin position="18"/>
        <end position="42"/>
    </location>
</feature>
<reference evidence="9 10" key="1">
    <citation type="journal article" date="2011" name="J. Bacteriol.">
        <title>Complete genome sequence of the industrial strain Ketogulonicigenium vulgare WSH-001.</title>
        <authorList>
            <person name="Liu L."/>
            <person name="Li Y."/>
            <person name="Zhang J."/>
            <person name="Zhou Z."/>
            <person name="Liu J."/>
            <person name="Li X."/>
            <person name="Zhou J."/>
            <person name="Du G."/>
            <person name="Wang L."/>
            <person name="Chen J."/>
        </authorList>
    </citation>
    <scope>NUCLEOTIDE SEQUENCE [LARGE SCALE GENOMIC DNA]</scope>
    <source>
        <strain evidence="9 10">WSH-001</strain>
        <plasmid evidence="10">pKVU_100</plasmid>
    </source>
</reference>
<dbReference type="CDD" id="cd17321">
    <property type="entry name" value="MFS_MMR_MDR_like"/>
    <property type="match status" value="1"/>
</dbReference>
<dbReference type="Pfam" id="PF07690">
    <property type="entry name" value="MFS_1"/>
    <property type="match status" value="1"/>
</dbReference>
<dbReference type="KEGG" id="kvl:KVU_PA0261"/>
<feature type="transmembrane region" description="Helical" evidence="7">
    <location>
        <begin position="306"/>
        <end position="326"/>
    </location>
</feature>
<keyword evidence="6 7" id="KW-0472">Membrane</keyword>
<dbReference type="SUPFAM" id="SSF103473">
    <property type="entry name" value="MFS general substrate transporter"/>
    <property type="match status" value="2"/>
</dbReference>
<evidence type="ECO:0000256" key="4">
    <source>
        <dbReference type="ARBA" id="ARBA00022692"/>
    </source>
</evidence>
<feature type="transmembrane region" description="Helical" evidence="7">
    <location>
        <begin position="145"/>
        <end position="166"/>
    </location>
</feature>
<feature type="transmembrane region" description="Helical" evidence="7">
    <location>
        <begin position="366"/>
        <end position="389"/>
    </location>
</feature>
<dbReference type="PANTHER" id="PTHR42718:SF46">
    <property type="entry name" value="BLR6921 PROTEIN"/>
    <property type="match status" value="1"/>
</dbReference>
<dbReference type="PATRIC" id="fig|759362.5.peg.2954"/>
<keyword evidence="5 7" id="KW-1133">Transmembrane helix</keyword>
<feature type="transmembrane region" description="Helical" evidence="7">
    <location>
        <begin position="202"/>
        <end position="223"/>
    </location>
</feature>
<keyword evidence="10" id="KW-1185">Reference proteome</keyword>
<organism evidence="9 10">
    <name type="scientific">Ketogulonicigenium vulgare (strain WSH-001)</name>
    <dbReference type="NCBI Taxonomy" id="759362"/>
    <lineage>
        <taxon>Bacteria</taxon>
        <taxon>Pseudomonadati</taxon>
        <taxon>Pseudomonadota</taxon>
        <taxon>Alphaproteobacteria</taxon>
        <taxon>Rhodobacterales</taxon>
        <taxon>Roseobacteraceae</taxon>
        <taxon>Ketogulonicigenium</taxon>
    </lineage>
</organism>
<dbReference type="PANTHER" id="PTHR42718">
    <property type="entry name" value="MAJOR FACILITATOR SUPERFAMILY MULTIDRUG TRANSPORTER MFSC"/>
    <property type="match status" value="1"/>
</dbReference>
<keyword evidence="2" id="KW-0813">Transport</keyword>